<dbReference type="InterPro" id="IPR014014">
    <property type="entry name" value="RNA_helicase_DEAD_Q_motif"/>
</dbReference>
<feature type="domain" description="Helicase C-terminal" evidence="12">
    <location>
        <begin position="216"/>
        <end position="372"/>
    </location>
</feature>
<dbReference type="GO" id="GO:0005829">
    <property type="term" value="C:cytosol"/>
    <property type="evidence" value="ECO:0007669"/>
    <property type="project" value="TreeGrafter"/>
</dbReference>
<dbReference type="InterPro" id="IPR044742">
    <property type="entry name" value="DEAD/DEAH_RhlB"/>
</dbReference>
<keyword evidence="2" id="KW-0963">Cytoplasm</keyword>
<name>A0A1G8ECI6_9FLAO</name>
<dbReference type="PROSITE" id="PS51195">
    <property type="entry name" value="Q_MOTIF"/>
    <property type="match status" value="1"/>
</dbReference>
<evidence type="ECO:0000256" key="9">
    <source>
        <dbReference type="ARBA" id="ARBA00074363"/>
    </source>
</evidence>
<dbReference type="CDD" id="cd00268">
    <property type="entry name" value="DEADc"/>
    <property type="match status" value="1"/>
</dbReference>
<keyword evidence="3" id="KW-0547">Nucleotide-binding</keyword>
<dbReference type="GO" id="GO:0042255">
    <property type="term" value="P:ribosome assembly"/>
    <property type="evidence" value="ECO:0007669"/>
    <property type="project" value="UniProtKB-ARBA"/>
</dbReference>
<keyword evidence="6" id="KW-0067">ATP-binding</keyword>
<keyword evidence="4" id="KW-0378">Hydrolase</keyword>
<dbReference type="Proteomes" id="UP000243588">
    <property type="component" value="Unassembled WGS sequence"/>
</dbReference>
<dbReference type="PANTHER" id="PTHR47959">
    <property type="entry name" value="ATP-DEPENDENT RNA HELICASE RHLE-RELATED"/>
    <property type="match status" value="1"/>
</dbReference>
<evidence type="ECO:0000313" key="15">
    <source>
        <dbReference type="Proteomes" id="UP000243588"/>
    </source>
</evidence>
<feature type="domain" description="Helicase ATP-binding" evidence="11">
    <location>
        <begin position="32"/>
        <end position="205"/>
    </location>
</feature>
<dbReference type="InterPro" id="IPR050079">
    <property type="entry name" value="DEAD_box_RNA_helicase"/>
</dbReference>
<feature type="short sequence motif" description="Q motif" evidence="10">
    <location>
        <begin position="1"/>
        <end position="29"/>
    </location>
</feature>
<evidence type="ECO:0000256" key="3">
    <source>
        <dbReference type="ARBA" id="ARBA00022741"/>
    </source>
</evidence>
<evidence type="ECO:0000256" key="8">
    <source>
        <dbReference type="ARBA" id="ARBA00047984"/>
    </source>
</evidence>
<dbReference type="InterPro" id="IPR011545">
    <property type="entry name" value="DEAD/DEAH_box_helicase_dom"/>
</dbReference>
<dbReference type="RefSeq" id="WP_090408130.1">
    <property type="nucleotide sequence ID" value="NZ_FNDQ01000010.1"/>
</dbReference>
<accession>A0A1G8ECI6</accession>
<dbReference type="GO" id="GO:0009266">
    <property type="term" value="P:response to temperature stimulus"/>
    <property type="evidence" value="ECO:0007669"/>
    <property type="project" value="UniProtKB-ARBA"/>
</dbReference>
<keyword evidence="15" id="KW-1185">Reference proteome</keyword>
<protein>
    <recommendedName>
        <fullName evidence="9">DEAD-box ATP-dependent RNA helicase RhpA</fullName>
        <ecNumber evidence="1">3.6.4.13</ecNumber>
    </recommendedName>
</protein>
<evidence type="ECO:0000259" key="13">
    <source>
        <dbReference type="PROSITE" id="PS51195"/>
    </source>
</evidence>
<evidence type="ECO:0000259" key="12">
    <source>
        <dbReference type="PROSITE" id="PS51194"/>
    </source>
</evidence>
<evidence type="ECO:0000256" key="10">
    <source>
        <dbReference type="PROSITE-ProRule" id="PRU00552"/>
    </source>
</evidence>
<evidence type="ECO:0000256" key="4">
    <source>
        <dbReference type="ARBA" id="ARBA00022801"/>
    </source>
</evidence>
<reference evidence="15" key="1">
    <citation type="submission" date="2016-10" db="EMBL/GenBank/DDBJ databases">
        <authorList>
            <person name="Varghese N."/>
            <person name="Submissions S."/>
        </authorList>
    </citation>
    <scope>NUCLEOTIDE SEQUENCE [LARGE SCALE GENOMIC DNA]</scope>
    <source>
        <strain evidence="15">DSM 23313</strain>
    </source>
</reference>
<dbReference type="SMART" id="SM00487">
    <property type="entry name" value="DEXDc"/>
    <property type="match status" value="1"/>
</dbReference>
<keyword evidence="5 14" id="KW-0347">Helicase</keyword>
<feature type="domain" description="DEAD-box RNA helicase Q" evidence="13">
    <location>
        <begin position="1"/>
        <end position="29"/>
    </location>
</feature>
<evidence type="ECO:0000256" key="7">
    <source>
        <dbReference type="ARBA" id="ARBA00038437"/>
    </source>
</evidence>
<dbReference type="PROSITE" id="PS51194">
    <property type="entry name" value="HELICASE_CTER"/>
    <property type="match status" value="1"/>
</dbReference>
<dbReference type="GO" id="GO:0005524">
    <property type="term" value="F:ATP binding"/>
    <property type="evidence" value="ECO:0007669"/>
    <property type="project" value="UniProtKB-KW"/>
</dbReference>
<dbReference type="SMART" id="SM00490">
    <property type="entry name" value="HELICc"/>
    <property type="match status" value="1"/>
</dbReference>
<dbReference type="Pfam" id="PF00270">
    <property type="entry name" value="DEAD"/>
    <property type="match status" value="1"/>
</dbReference>
<evidence type="ECO:0000256" key="2">
    <source>
        <dbReference type="ARBA" id="ARBA00022490"/>
    </source>
</evidence>
<sequence length="372" mass="41295">MNFKELPLIPQIKQALNEIGYSEATEIQQKAIPLILQGRDLIGTAQTGTGKTAAFAIPILERLSQNANSQGGIKTLVLVPTRELALQVEKSFLDYSKHLPLKTIALFGGVSLLPQIKALKQRADIVVATPGRLLDLINQKYVDLSKLQVLVLDEADQMLDMGFIHDLKKILSHIPSKRQSLFLSATMPASIAKFANTIVKNPVKVEIAAEVITAETITQEVYYIEKKDKRSLLQSLLSEQQAPTLVFTRTKHEANKLVKHLDKGGLEAMAIHGNKSQSARIKALEDFKSKRIKILIATDIAARGIDIDKLPFVINYDIPDKPETYVHRIGRTGRAGIKGTALSICTPEQQKELNDIQRFTGIKMKVRKQISK</sequence>
<proteinExistence type="inferred from homology"/>
<dbReference type="STRING" id="702745.SAMN05421818_11038"/>
<evidence type="ECO:0000259" key="11">
    <source>
        <dbReference type="PROSITE" id="PS51192"/>
    </source>
</evidence>
<dbReference type="InterPro" id="IPR001650">
    <property type="entry name" value="Helicase_C-like"/>
</dbReference>
<evidence type="ECO:0000256" key="1">
    <source>
        <dbReference type="ARBA" id="ARBA00012552"/>
    </source>
</evidence>
<comment type="similarity">
    <text evidence="7">Belongs to the DEAD box helicase family.</text>
</comment>
<dbReference type="PROSITE" id="PS51192">
    <property type="entry name" value="HELICASE_ATP_BIND_1"/>
    <property type="match status" value="1"/>
</dbReference>
<dbReference type="CDD" id="cd18787">
    <property type="entry name" value="SF2_C_DEAD"/>
    <property type="match status" value="1"/>
</dbReference>
<dbReference type="Gene3D" id="3.40.50.300">
    <property type="entry name" value="P-loop containing nucleotide triphosphate hydrolases"/>
    <property type="match status" value="2"/>
</dbReference>
<dbReference type="EMBL" id="FNDQ01000010">
    <property type="protein sequence ID" value="SDH67567.1"/>
    <property type="molecule type" value="Genomic_DNA"/>
</dbReference>
<dbReference type="AlphaFoldDB" id="A0A1G8ECI6"/>
<evidence type="ECO:0000256" key="6">
    <source>
        <dbReference type="ARBA" id="ARBA00022840"/>
    </source>
</evidence>
<dbReference type="GO" id="GO:0003676">
    <property type="term" value="F:nucleic acid binding"/>
    <property type="evidence" value="ECO:0007669"/>
    <property type="project" value="InterPro"/>
</dbReference>
<evidence type="ECO:0000313" key="14">
    <source>
        <dbReference type="EMBL" id="SDH67567.1"/>
    </source>
</evidence>
<dbReference type="FunFam" id="3.40.50.300:FF:000108">
    <property type="entry name" value="ATP-dependent RNA helicase RhlE"/>
    <property type="match status" value="1"/>
</dbReference>
<comment type="catalytic activity">
    <reaction evidence="8">
        <text>ATP + H2O = ADP + phosphate + H(+)</text>
        <dbReference type="Rhea" id="RHEA:13065"/>
        <dbReference type="ChEBI" id="CHEBI:15377"/>
        <dbReference type="ChEBI" id="CHEBI:15378"/>
        <dbReference type="ChEBI" id="CHEBI:30616"/>
        <dbReference type="ChEBI" id="CHEBI:43474"/>
        <dbReference type="ChEBI" id="CHEBI:456216"/>
        <dbReference type="EC" id="3.6.4.13"/>
    </reaction>
</comment>
<dbReference type="GO" id="GO:0016787">
    <property type="term" value="F:hydrolase activity"/>
    <property type="evidence" value="ECO:0007669"/>
    <property type="project" value="UniProtKB-KW"/>
</dbReference>
<dbReference type="InterPro" id="IPR014001">
    <property type="entry name" value="Helicase_ATP-bd"/>
</dbReference>
<gene>
    <name evidence="14" type="ORF">SAMN05421818_11038</name>
</gene>
<dbReference type="InterPro" id="IPR027417">
    <property type="entry name" value="P-loop_NTPase"/>
</dbReference>
<dbReference type="EC" id="3.6.4.13" evidence="1"/>
<dbReference type="SUPFAM" id="SSF52540">
    <property type="entry name" value="P-loop containing nucleoside triphosphate hydrolases"/>
    <property type="match status" value="1"/>
</dbReference>
<dbReference type="GO" id="GO:0003724">
    <property type="term" value="F:RNA helicase activity"/>
    <property type="evidence" value="ECO:0007669"/>
    <property type="project" value="UniProtKB-EC"/>
</dbReference>
<organism evidence="14 15">
    <name type="scientific">Myroides phaeus</name>
    <dbReference type="NCBI Taxonomy" id="702745"/>
    <lineage>
        <taxon>Bacteria</taxon>
        <taxon>Pseudomonadati</taxon>
        <taxon>Bacteroidota</taxon>
        <taxon>Flavobacteriia</taxon>
        <taxon>Flavobacteriales</taxon>
        <taxon>Flavobacteriaceae</taxon>
        <taxon>Myroides</taxon>
    </lineage>
</organism>
<dbReference type="PANTHER" id="PTHR47959:SF13">
    <property type="entry name" value="ATP-DEPENDENT RNA HELICASE RHLE"/>
    <property type="match status" value="1"/>
</dbReference>
<evidence type="ECO:0000256" key="5">
    <source>
        <dbReference type="ARBA" id="ARBA00022806"/>
    </source>
</evidence>
<dbReference type="Pfam" id="PF00271">
    <property type="entry name" value="Helicase_C"/>
    <property type="match status" value="1"/>
</dbReference>